<evidence type="ECO:0000256" key="1">
    <source>
        <dbReference type="SAM" id="MobiDB-lite"/>
    </source>
</evidence>
<name>A0ABN6Y5E1_9MICO</name>
<accession>A0ABN6Y5E1</accession>
<evidence type="ECO:0000313" key="3">
    <source>
        <dbReference type="EMBL" id="BDZ52552.1"/>
    </source>
</evidence>
<feature type="region of interest" description="Disordered" evidence="1">
    <location>
        <begin position="1"/>
        <end position="21"/>
    </location>
</feature>
<dbReference type="EMBL" id="AP027733">
    <property type="protein sequence ID" value="BDZ52552.1"/>
    <property type="molecule type" value="Genomic_DNA"/>
</dbReference>
<protein>
    <recommendedName>
        <fullName evidence="2">Immunity protein Imm33 domain-containing protein</fullName>
    </recommendedName>
</protein>
<keyword evidence="3" id="KW-0614">Plasmid</keyword>
<feature type="domain" description="Immunity protein Imm33" evidence="2">
    <location>
        <begin position="50"/>
        <end position="128"/>
    </location>
</feature>
<dbReference type="Pfam" id="PF09951">
    <property type="entry name" value="Imm33"/>
    <property type="match status" value="1"/>
</dbReference>
<dbReference type="Proteomes" id="UP001321486">
    <property type="component" value="Plasmid pNBRC108728a"/>
</dbReference>
<reference evidence="4" key="1">
    <citation type="journal article" date="2019" name="Int. J. Syst. Evol. Microbiol.">
        <title>The Global Catalogue of Microorganisms (GCM) 10K type strain sequencing project: providing services to taxonomists for standard genome sequencing and annotation.</title>
        <authorList>
            <consortium name="The Broad Institute Genomics Platform"/>
            <consortium name="The Broad Institute Genome Sequencing Center for Infectious Disease"/>
            <person name="Wu L."/>
            <person name="Ma J."/>
        </authorList>
    </citation>
    <scope>NUCLEOTIDE SEQUENCE [LARGE SCALE GENOMIC DNA]</scope>
    <source>
        <strain evidence="4">NBRC 108728</strain>
    </source>
</reference>
<dbReference type="RefSeq" id="WP_286347397.1">
    <property type="nucleotide sequence ID" value="NZ_AP027733.1"/>
</dbReference>
<dbReference type="InterPro" id="IPR018689">
    <property type="entry name" value="Imm33_dom"/>
</dbReference>
<evidence type="ECO:0000259" key="2">
    <source>
        <dbReference type="Pfam" id="PF09951"/>
    </source>
</evidence>
<dbReference type="PANTHER" id="PTHR38743:SF2">
    <property type="entry name" value="DUF2185 DOMAIN-CONTAINING PROTEIN"/>
    <property type="match status" value="1"/>
</dbReference>
<sequence length="144" mass="15746">MKNPFSRKKPAPEAPAALGTAANPMPYAKARPFKLSAEEIVDLGVPRSGCLATNRIVIDGAPIAFAQRDRDRVAPEDSGWRFFAGDEDDAYMDDVDNHGVYSLNTIANYDRIIIPILDAPPGTAWVREGDALIPDPMGYTENRD</sequence>
<gene>
    <name evidence="3" type="ORF">GCM10025867_47930</name>
</gene>
<geneLocation type="plasmid" evidence="3 4">
    <name>pNBRC108728a</name>
</geneLocation>
<organism evidence="3 4">
    <name type="scientific">Frondihabitans sucicola</name>
    <dbReference type="NCBI Taxonomy" id="1268041"/>
    <lineage>
        <taxon>Bacteria</taxon>
        <taxon>Bacillati</taxon>
        <taxon>Actinomycetota</taxon>
        <taxon>Actinomycetes</taxon>
        <taxon>Micrococcales</taxon>
        <taxon>Microbacteriaceae</taxon>
        <taxon>Frondihabitans</taxon>
    </lineage>
</organism>
<evidence type="ECO:0000313" key="4">
    <source>
        <dbReference type="Proteomes" id="UP001321486"/>
    </source>
</evidence>
<keyword evidence="4" id="KW-1185">Reference proteome</keyword>
<dbReference type="PANTHER" id="PTHR38743">
    <property type="entry name" value="SIMILAR TO GLYOXYLASE I FAMILY PROTEIN"/>
    <property type="match status" value="1"/>
</dbReference>
<proteinExistence type="predicted"/>